<proteinExistence type="predicted"/>
<dbReference type="SUPFAM" id="SSF49344">
    <property type="entry name" value="CBD9-like"/>
    <property type="match status" value="1"/>
</dbReference>
<feature type="signal peptide" evidence="1">
    <location>
        <begin position="1"/>
        <end position="25"/>
    </location>
</feature>
<accession>A0A7K1UEC4</accession>
<feature type="chain" id="PRO_5029856465" evidence="1">
    <location>
        <begin position="26"/>
        <end position="673"/>
    </location>
</feature>
<dbReference type="SUPFAM" id="SSF56601">
    <property type="entry name" value="beta-lactamase/transpeptidase-like"/>
    <property type="match status" value="1"/>
</dbReference>
<dbReference type="GO" id="GO:0004553">
    <property type="term" value="F:hydrolase activity, hydrolyzing O-glycosyl compounds"/>
    <property type="evidence" value="ECO:0007669"/>
    <property type="project" value="InterPro"/>
</dbReference>
<feature type="domain" description="Beta-lactamase-related" evidence="2">
    <location>
        <begin position="352"/>
        <end position="661"/>
    </location>
</feature>
<gene>
    <name evidence="4" type="ORF">GO493_30505</name>
</gene>
<dbReference type="InterPro" id="IPR010502">
    <property type="entry name" value="Carb-bd_dom_fam9"/>
</dbReference>
<dbReference type="Gene3D" id="3.40.710.10">
    <property type="entry name" value="DD-peptidase/beta-lactamase superfamily"/>
    <property type="match status" value="1"/>
</dbReference>
<dbReference type="InterPro" id="IPR050789">
    <property type="entry name" value="Diverse_Enzym_Activities"/>
</dbReference>
<dbReference type="Pfam" id="PF00144">
    <property type="entry name" value="Beta-lactamase"/>
    <property type="match status" value="1"/>
</dbReference>
<dbReference type="Gene3D" id="2.60.40.1190">
    <property type="match status" value="1"/>
</dbReference>
<dbReference type="RefSeq" id="WP_157310034.1">
    <property type="nucleotide sequence ID" value="NZ_WRXN01000033.1"/>
</dbReference>
<dbReference type="EMBL" id="WRXN01000033">
    <property type="protein sequence ID" value="MVT12620.1"/>
    <property type="molecule type" value="Genomic_DNA"/>
</dbReference>
<evidence type="ECO:0000256" key="1">
    <source>
        <dbReference type="SAM" id="SignalP"/>
    </source>
</evidence>
<reference evidence="4 5" key="1">
    <citation type="submission" date="2019-12" db="EMBL/GenBank/DDBJ databases">
        <title>Chitinophaga sp. strain ysch24 (GDMCC 1.1355), whole genome shotgun sequence.</title>
        <authorList>
            <person name="Zhang X."/>
        </authorList>
    </citation>
    <scope>NUCLEOTIDE SEQUENCE [LARGE SCALE GENOMIC DNA]</scope>
    <source>
        <strain evidence="5">ysch24</strain>
    </source>
</reference>
<protein>
    <submittedName>
        <fullName evidence="4">Serine hydrolase</fullName>
    </submittedName>
</protein>
<name>A0A7K1UEC4_9BACT</name>
<dbReference type="GO" id="GO:0030246">
    <property type="term" value="F:carbohydrate binding"/>
    <property type="evidence" value="ECO:0007669"/>
    <property type="project" value="InterPro"/>
</dbReference>
<dbReference type="InterPro" id="IPR012338">
    <property type="entry name" value="Beta-lactam/transpept-like"/>
</dbReference>
<keyword evidence="4" id="KW-0378">Hydrolase</keyword>
<dbReference type="Pfam" id="PF06452">
    <property type="entry name" value="CBM9_1"/>
    <property type="match status" value="1"/>
</dbReference>
<dbReference type="InterPro" id="IPR001466">
    <property type="entry name" value="Beta-lactam-related"/>
</dbReference>
<evidence type="ECO:0000313" key="4">
    <source>
        <dbReference type="EMBL" id="MVT12620.1"/>
    </source>
</evidence>
<evidence type="ECO:0000259" key="2">
    <source>
        <dbReference type="Pfam" id="PF00144"/>
    </source>
</evidence>
<sequence length="673" mass="75551">MPVSSSVKAICISVLCLLSSTRLFAHNGSIAYAYPLGKITVDGDFSDWPKNAVKYMIAMNLSDTKPKNETDFSGFFQLGYSLGNQSLYLAFTITDDDFFEDTSANVRWNTQDGLELSIDARHLLSGSGVASFMYSKKLRNTNNAFYDPFASAATWDIMEVAMKREGNKRFYEWRIQLGNELAVGKSVGFDFHVFDKDNDGSFSWSAWGKGGSKYMNPNSLGDIIFLPAGAKLATVAGKVSWSEPKTAKLPGAVRLKAVENSKLWVTAGVDSLGNYTVEVPPGKYEISLPDTYFQSEEKLYATDQTAPATVVAKTGQKVVAHDLVISSAPVPDLIPDKGILLSDFTTSSAEQVDHFIETYRQYYGIPGVSLALIKDGKLVYHKTYGVTNTMTGQKVDDNTLFEAASITKPVFAFAVERLAERGVIDLDRPLYEYLPYKDIEYDERYKLMTARHVLTHRTGFPNWRSMNEDGKLNLKFTPGTAFNYSGEGFEYLKMVVEKITGKKVEQVLQEEVIEPIGLYHTFFSKNDSLQRMVAYGHYDKLPSRNDLPEKPGMAYSMHTEAKIFTRFMLYLLEQKGLKPETYATILSKHSEYNFDGWSHKPTVPTYMGMSLEIRETPFGKTFGHGGNNGDFKCKFEMYKDLKMGYAIFTNSNTSDELLENMRKLLVEGKDARP</sequence>
<comment type="caution">
    <text evidence="4">The sequence shown here is derived from an EMBL/GenBank/DDBJ whole genome shotgun (WGS) entry which is preliminary data.</text>
</comment>
<dbReference type="AlphaFoldDB" id="A0A7K1UEC4"/>
<keyword evidence="5" id="KW-1185">Reference proteome</keyword>
<feature type="domain" description="Carbohydrate-binding" evidence="3">
    <location>
        <begin position="42"/>
        <end position="224"/>
    </location>
</feature>
<dbReference type="GO" id="GO:0016052">
    <property type="term" value="P:carbohydrate catabolic process"/>
    <property type="evidence" value="ECO:0007669"/>
    <property type="project" value="InterPro"/>
</dbReference>
<organism evidence="4 5">
    <name type="scientific">Chitinophaga tropicalis</name>
    <dbReference type="NCBI Taxonomy" id="2683588"/>
    <lineage>
        <taxon>Bacteria</taxon>
        <taxon>Pseudomonadati</taxon>
        <taxon>Bacteroidota</taxon>
        <taxon>Chitinophagia</taxon>
        <taxon>Chitinophagales</taxon>
        <taxon>Chitinophagaceae</taxon>
        <taxon>Chitinophaga</taxon>
    </lineage>
</organism>
<dbReference type="PANTHER" id="PTHR43283:SF18">
    <property type="match status" value="1"/>
</dbReference>
<keyword evidence="1" id="KW-0732">Signal</keyword>
<dbReference type="PANTHER" id="PTHR43283">
    <property type="entry name" value="BETA-LACTAMASE-RELATED"/>
    <property type="match status" value="1"/>
</dbReference>
<dbReference type="Proteomes" id="UP000461730">
    <property type="component" value="Unassembled WGS sequence"/>
</dbReference>
<evidence type="ECO:0000313" key="5">
    <source>
        <dbReference type="Proteomes" id="UP000461730"/>
    </source>
</evidence>
<evidence type="ECO:0000259" key="3">
    <source>
        <dbReference type="Pfam" id="PF06452"/>
    </source>
</evidence>